<evidence type="ECO:0000313" key="2">
    <source>
        <dbReference type="Proteomes" id="UP000024635"/>
    </source>
</evidence>
<gene>
    <name evidence="1" type="primary">Acey_s0073.g782</name>
    <name evidence="1" type="ORF">Y032_0073g782</name>
</gene>
<evidence type="ECO:0000313" key="1">
    <source>
        <dbReference type="EMBL" id="EYC06935.1"/>
    </source>
</evidence>
<sequence length="80" mass="8572">MMSRPLGSVYKPVVGRQSSVVSKLRRRLSELCCACPAGCGPNETVAQCNYWQTGCWAADACRWASPPASNSSVGAFENIC</sequence>
<protein>
    <submittedName>
        <fullName evidence="1">Uncharacterized protein</fullName>
    </submittedName>
</protein>
<accession>A0A016TVV0</accession>
<reference evidence="2" key="1">
    <citation type="journal article" date="2015" name="Nat. Genet.">
        <title>The genome and transcriptome of the zoonotic hookworm Ancylostoma ceylanicum identify infection-specific gene families.</title>
        <authorList>
            <person name="Schwarz E.M."/>
            <person name="Hu Y."/>
            <person name="Antoshechkin I."/>
            <person name="Miller M.M."/>
            <person name="Sternberg P.W."/>
            <person name="Aroian R.V."/>
        </authorList>
    </citation>
    <scope>NUCLEOTIDE SEQUENCE</scope>
    <source>
        <strain evidence="2">HY135</strain>
    </source>
</reference>
<name>A0A016TVV0_9BILA</name>
<organism evidence="1 2">
    <name type="scientific">Ancylostoma ceylanicum</name>
    <dbReference type="NCBI Taxonomy" id="53326"/>
    <lineage>
        <taxon>Eukaryota</taxon>
        <taxon>Metazoa</taxon>
        <taxon>Ecdysozoa</taxon>
        <taxon>Nematoda</taxon>
        <taxon>Chromadorea</taxon>
        <taxon>Rhabditida</taxon>
        <taxon>Rhabditina</taxon>
        <taxon>Rhabditomorpha</taxon>
        <taxon>Strongyloidea</taxon>
        <taxon>Ancylostomatidae</taxon>
        <taxon>Ancylostomatinae</taxon>
        <taxon>Ancylostoma</taxon>
    </lineage>
</organism>
<dbReference type="AlphaFoldDB" id="A0A016TVV0"/>
<dbReference type="Proteomes" id="UP000024635">
    <property type="component" value="Unassembled WGS sequence"/>
</dbReference>
<dbReference type="EMBL" id="JARK01001409">
    <property type="protein sequence ID" value="EYC06935.1"/>
    <property type="molecule type" value="Genomic_DNA"/>
</dbReference>
<proteinExistence type="predicted"/>
<comment type="caution">
    <text evidence="1">The sequence shown here is derived from an EMBL/GenBank/DDBJ whole genome shotgun (WGS) entry which is preliminary data.</text>
</comment>
<keyword evidence="2" id="KW-1185">Reference proteome</keyword>